<reference evidence="1" key="1">
    <citation type="submission" date="2020-05" db="EMBL/GenBank/DDBJ databases">
        <authorList>
            <person name="Chiriac C."/>
            <person name="Salcher M."/>
            <person name="Ghai R."/>
            <person name="Kavagutti S V."/>
        </authorList>
    </citation>
    <scope>NUCLEOTIDE SEQUENCE</scope>
</reference>
<name>A0A6J5RZ83_9CAUD</name>
<accession>A0A6J5RZ83</accession>
<sequence length="81" mass="9024">MIEVTVRRFYKCDEGIIVPSHTFILDEVSGALPHMDLGKVAMKVEEDVLGVPCTNLALMDEEEVRVYRTKEEAEDVAAVTA</sequence>
<proteinExistence type="predicted"/>
<evidence type="ECO:0000313" key="1">
    <source>
        <dbReference type="EMBL" id="CAB4199877.1"/>
    </source>
</evidence>
<dbReference type="EMBL" id="LR797300">
    <property type="protein sequence ID" value="CAB4199877.1"/>
    <property type="molecule type" value="Genomic_DNA"/>
</dbReference>
<organism evidence="1">
    <name type="scientific">uncultured Caudovirales phage</name>
    <dbReference type="NCBI Taxonomy" id="2100421"/>
    <lineage>
        <taxon>Viruses</taxon>
        <taxon>Duplodnaviria</taxon>
        <taxon>Heunggongvirae</taxon>
        <taxon>Uroviricota</taxon>
        <taxon>Caudoviricetes</taxon>
        <taxon>Peduoviridae</taxon>
        <taxon>Maltschvirus</taxon>
        <taxon>Maltschvirus maltsch</taxon>
    </lineage>
</organism>
<protein>
    <submittedName>
        <fullName evidence="1">Uncharacterized protein</fullName>
    </submittedName>
</protein>
<gene>
    <name evidence="1" type="ORF">UFOVP1339_15</name>
</gene>